<reference evidence="1" key="1">
    <citation type="journal article" date="2021" name="Genome Biol. Evol.">
        <title>A High-Quality Reference Genome for a Parasitic Bivalve with Doubly Uniparental Inheritance (Bivalvia: Unionida).</title>
        <authorList>
            <person name="Smith C.H."/>
        </authorList>
    </citation>
    <scope>NUCLEOTIDE SEQUENCE</scope>
    <source>
        <strain evidence="1">CHS0354</strain>
    </source>
</reference>
<protein>
    <submittedName>
        <fullName evidence="1">Uncharacterized protein</fullName>
    </submittedName>
</protein>
<feature type="non-terminal residue" evidence="1">
    <location>
        <position position="91"/>
    </location>
</feature>
<proteinExistence type="predicted"/>
<reference evidence="1" key="3">
    <citation type="submission" date="2023-05" db="EMBL/GenBank/DDBJ databases">
        <authorList>
            <person name="Smith C.H."/>
        </authorList>
    </citation>
    <scope>NUCLEOTIDE SEQUENCE</scope>
    <source>
        <strain evidence="1">CHS0354</strain>
        <tissue evidence="1">Mantle</tissue>
    </source>
</reference>
<accession>A0AAE0RX23</accession>
<name>A0AAE0RX23_9BIVA</name>
<dbReference type="AlphaFoldDB" id="A0AAE0RX23"/>
<comment type="caution">
    <text evidence="1">The sequence shown here is derived from an EMBL/GenBank/DDBJ whole genome shotgun (WGS) entry which is preliminary data.</text>
</comment>
<reference evidence="1" key="2">
    <citation type="journal article" date="2021" name="Genome Biol. Evol.">
        <title>Developing a high-quality reference genome for a parasitic bivalve with doubly uniparental inheritance (Bivalvia: Unionida).</title>
        <authorList>
            <person name="Smith C.H."/>
        </authorList>
    </citation>
    <scope>NUCLEOTIDE SEQUENCE</scope>
    <source>
        <strain evidence="1">CHS0354</strain>
        <tissue evidence="1">Mantle</tissue>
    </source>
</reference>
<sequence length="91" mass="10761">MSSRDELHEILFDKPVILQRLWYTITLRMSKPCNNRYGGNGQEVRQSNVKTTHEYLGRSDSWAPDLQKVIEYNNLENEQKSYRLITVSLED</sequence>
<evidence type="ECO:0000313" key="1">
    <source>
        <dbReference type="EMBL" id="KAK3581232.1"/>
    </source>
</evidence>
<gene>
    <name evidence="1" type="ORF">CHS0354_024776</name>
</gene>
<evidence type="ECO:0000313" key="2">
    <source>
        <dbReference type="Proteomes" id="UP001195483"/>
    </source>
</evidence>
<dbReference type="EMBL" id="JAEAOA010001462">
    <property type="protein sequence ID" value="KAK3581232.1"/>
    <property type="molecule type" value="Genomic_DNA"/>
</dbReference>
<organism evidence="1 2">
    <name type="scientific">Potamilus streckersoni</name>
    <dbReference type="NCBI Taxonomy" id="2493646"/>
    <lineage>
        <taxon>Eukaryota</taxon>
        <taxon>Metazoa</taxon>
        <taxon>Spiralia</taxon>
        <taxon>Lophotrochozoa</taxon>
        <taxon>Mollusca</taxon>
        <taxon>Bivalvia</taxon>
        <taxon>Autobranchia</taxon>
        <taxon>Heteroconchia</taxon>
        <taxon>Palaeoheterodonta</taxon>
        <taxon>Unionida</taxon>
        <taxon>Unionoidea</taxon>
        <taxon>Unionidae</taxon>
        <taxon>Ambleminae</taxon>
        <taxon>Lampsilini</taxon>
        <taxon>Potamilus</taxon>
    </lineage>
</organism>
<keyword evidence="2" id="KW-1185">Reference proteome</keyword>
<dbReference type="Proteomes" id="UP001195483">
    <property type="component" value="Unassembled WGS sequence"/>
</dbReference>